<dbReference type="EMBL" id="JAWJWF010000049">
    <property type="protein sequence ID" value="KAK6619272.1"/>
    <property type="molecule type" value="Genomic_DNA"/>
</dbReference>
<evidence type="ECO:0000256" key="1">
    <source>
        <dbReference type="SAM" id="MobiDB-lite"/>
    </source>
</evidence>
<evidence type="ECO:0000313" key="2">
    <source>
        <dbReference type="EMBL" id="KAK6619272.1"/>
    </source>
</evidence>
<protein>
    <submittedName>
        <fullName evidence="2">Uncharacterized protein</fullName>
    </submittedName>
</protein>
<evidence type="ECO:0000313" key="3">
    <source>
        <dbReference type="Proteomes" id="UP001359485"/>
    </source>
</evidence>
<sequence length="107" mass="12694">MKGWRERKRKKKRKKVTRRAKKKFSISHLAEIKRKWKNIPLTEEFDFAGERQKKANGHGGRGTWLTSKSKISRVKIRLEPSQFSSHLGNTWERITLKTQLNEDLSFS</sequence>
<reference evidence="2 3" key="1">
    <citation type="submission" date="2023-09" db="EMBL/GenBank/DDBJ databases">
        <title>Genomes of two closely related lineages of the louse Polyplax serrata with different host specificities.</title>
        <authorList>
            <person name="Martinu J."/>
            <person name="Tarabai H."/>
            <person name="Stefka J."/>
            <person name="Hypsa V."/>
        </authorList>
    </citation>
    <scope>NUCLEOTIDE SEQUENCE [LARGE SCALE GENOMIC DNA]</scope>
    <source>
        <strain evidence="2">98ZLc_SE</strain>
    </source>
</reference>
<name>A0ABR1AH29_POLSC</name>
<feature type="region of interest" description="Disordered" evidence="1">
    <location>
        <begin position="1"/>
        <end position="20"/>
    </location>
</feature>
<comment type="caution">
    <text evidence="2">The sequence shown here is derived from an EMBL/GenBank/DDBJ whole genome shotgun (WGS) entry which is preliminary data.</text>
</comment>
<accession>A0ABR1AH29</accession>
<gene>
    <name evidence="2" type="ORF">RUM44_003654</name>
</gene>
<dbReference type="Proteomes" id="UP001359485">
    <property type="component" value="Unassembled WGS sequence"/>
</dbReference>
<organism evidence="2 3">
    <name type="scientific">Polyplax serrata</name>
    <name type="common">Common mouse louse</name>
    <dbReference type="NCBI Taxonomy" id="468196"/>
    <lineage>
        <taxon>Eukaryota</taxon>
        <taxon>Metazoa</taxon>
        <taxon>Ecdysozoa</taxon>
        <taxon>Arthropoda</taxon>
        <taxon>Hexapoda</taxon>
        <taxon>Insecta</taxon>
        <taxon>Pterygota</taxon>
        <taxon>Neoptera</taxon>
        <taxon>Paraneoptera</taxon>
        <taxon>Psocodea</taxon>
        <taxon>Troctomorpha</taxon>
        <taxon>Phthiraptera</taxon>
        <taxon>Anoplura</taxon>
        <taxon>Polyplacidae</taxon>
        <taxon>Polyplax</taxon>
    </lineage>
</organism>
<keyword evidence="3" id="KW-1185">Reference proteome</keyword>
<proteinExistence type="predicted"/>